<dbReference type="SUPFAM" id="SSF53474">
    <property type="entry name" value="alpha/beta-Hydrolases"/>
    <property type="match status" value="1"/>
</dbReference>
<dbReference type="Pfam" id="PF00151">
    <property type="entry name" value="Lipase"/>
    <property type="match status" value="1"/>
</dbReference>
<dbReference type="GO" id="GO:0016042">
    <property type="term" value="P:lipid catabolic process"/>
    <property type="evidence" value="ECO:0007669"/>
    <property type="project" value="TreeGrafter"/>
</dbReference>
<dbReference type="Gene3D" id="3.40.50.1820">
    <property type="entry name" value="alpha/beta hydrolase"/>
    <property type="match status" value="1"/>
</dbReference>
<dbReference type="VEuPathDB" id="VectorBase:AARA21_015504"/>
<dbReference type="InterPro" id="IPR013818">
    <property type="entry name" value="Lipase"/>
</dbReference>
<dbReference type="GO" id="GO:0017171">
    <property type="term" value="F:serine hydrolase activity"/>
    <property type="evidence" value="ECO:0007669"/>
    <property type="project" value="TreeGrafter"/>
</dbReference>
<dbReference type="AlphaFoldDB" id="A0A182I337"/>
<evidence type="ECO:0000313" key="7">
    <source>
        <dbReference type="Proteomes" id="UP000075840"/>
    </source>
</evidence>
<comment type="subcellular location">
    <subcellularLocation>
        <location evidence="1">Secreted</location>
    </subcellularLocation>
</comment>
<protein>
    <recommendedName>
        <fullName evidence="5">Lipase domain-containing protein</fullName>
    </recommendedName>
</protein>
<sequence length="335" mass="37467">VNLCGCAEIWLRAVKNRFLCSQLHYASLLKPPTPVTMVSSVWLVPVLVFGVHYASAWGTTNYNFDADISFLIYDWTQSKFAQQTTAETNFATFGCKPAEPFVVVVHGWTEGCSNTQWVRDTLNNFIIHRKGCILCLDYSVIADGNDYFTVAKLMEPIARTLEKKLRQLFTFGIAPASGMVYGFSLGAHVAFQAGRNLAPQKLGRIDACDPVGIAFDKNDTYTALRVTDSATEVQCIHTSSDIGTTRRDCHKDWIMGYCGWVQFAAGLKTSHELCPIFYNAAFWFDFKAVYNPYVCPTSRAVSSWPAGFKMGYFMPQGTTLMGDLFSKTMAKYPYN</sequence>
<organism evidence="6 7">
    <name type="scientific">Anopheles arabiensis</name>
    <name type="common">Mosquito</name>
    <dbReference type="NCBI Taxonomy" id="7173"/>
    <lineage>
        <taxon>Eukaryota</taxon>
        <taxon>Metazoa</taxon>
        <taxon>Ecdysozoa</taxon>
        <taxon>Arthropoda</taxon>
        <taxon>Hexapoda</taxon>
        <taxon>Insecta</taxon>
        <taxon>Pterygota</taxon>
        <taxon>Neoptera</taxon>
        <taxon>Endopterygota</taxon>
        <taxon>Diptera</taxon>
        <taxon>Nematocera</taxon>
        <taxon>Culicoidea</taxon>
        <taxon>Culicidae</taxon>
        <taxon>Anophelinae</taxon>
        <taxon>Anopheles</taxon>
    </lineage>
</organism>
<keyword evidence="7" id="KW-1185">Reference proteome</keyword>
<dbReference type="VEuPathDB" id="VectorBase:AARA007984"/>
<evidence type="ECO:0000256" key="4">
    <source>
        <dbReference type="RuleBase" id="RU004262"/>
    </source>
</evidence>
<evidence type="ECO:0000256" key="3">
    <source>
        <dbReference type="ARBA" id="ARBA00022525"/>
    </source>
</evidence>
<evidence type="ECO:0000256" key="2">
    <source>
        <dbReference type="ARBA" id="ARBA00010701"/>
    </source>
</evidence>
<dbReference type="InterPro" id="IPR029058">
    <property type="entry name" value="AB_hydrolase_fold"/>
</dbReference>
<dbReference type="Proteomes" id="UP000075840">
    <property type="component" value="Unassembled WGS sequence"/>
</dbReference>
<dbReference type="PANTHER" id="PTHR11610">
    <property type="entry name" value="LIPASE"/>
    <property type="match status" value="1"/>
</dbReference>
<name>A0A182I337_ANOAR</name>
<dbReference type="PANTHER" id="PTHR11610:SF104">
    <property type="entry name" value="AGAP010328-PA"/>
    <property type="match status" value="1"/>
</dbReference>
<dbReference type="EnsemblMetazoa" id="AARA007984-RA">
    <property type="protein sequence ID" value="AARA007984-PA"/>
    <property type="gene ID" value="AARA007984"/>
</dbReference>
<feature type="domain" description="Lipase" evidence="5">
    <location>
        <begin position="65"/>
        <end position="246"/>
    </location>
</feature>
<proteinExistence type="inferred from homology"/>
<comment type="similarity">
    <text evidence="2 4">Belongs to the AB hydrolase superfamily. Lipase family.</text>
</comment>
<dbReference type="GO" id="GO:0005615">
    <property type="term" value="C:extracellular space"/>
    <property type="evidence" value="ECO:0007669"/>
    <property type="project" value="TreeGrafter"/>
</dbReference>
<dbReference type="InterPro" id="IPR000734">
    <property type="entry name" value="TAG_lipase"/>
</dbReference>
<dbReference type="FunFam" id="3.40.50.1820:FF:000345">
    <property type="entry name" value="Uncharacterized protein, isoform A"/>
    <property type="match status" value="1"/>
</dbReference>
<accession>A0A182I337</accession>
<evidence type="ECO:0000256" key="1">
    <source>
        <dbReference type="ARBA" id="ARBA00004613"/>
    </source>
</evidence>
<reference evidence="6" key="1">
    <citation type="submission" date="2022-08" db="UniProtKB">
        <authorList>
            <consortium name="EnsemblMetazoa"/>
        </authorList>
    </citation>
    <scope>IDENTIFICATION</scope>
    <source>
        <strain evidence="6">Dongola</strain>
    </source>
</reference>
<evidence type="ECO:0000259" key="5">
    <source>
        <dbReference type="Pfam" id="PF00151"/>
    </source>
</evidence>
<dbReference type="GO" id="GO:0016298">
    <property type="term" value="F:lipase activity"/>
    <property type="evidence" value="ECO:0007669"/>
    <property type="project" value="InterPro"/>
</dbReference>
<dbReference type="EMBL" id="APCN01000197">
    <property type="status" value="NOT_ANNOTATED_CDS"/>
    <property type="molecule type" value="Genomic_DNA"/>
</dbReference>
<evidence type="ECO:0000313" key="6">
    <source>
        <dbReference type="EnsemblMetazoa" id="AARA007984-PA"/>
    </source>
</evidence>
<keyword evidence="3" id="KW-0964">Secreted</keyword>